<name>K1II05_AERVE</name>
<feature type="transmembrane region" description="Helical" evidence="4">
    <location>
        <begin position="150"/>
        <end position="167"/>
    </location>
</feature>
<evidence type="ECO:0000259" key="5">
    <source>
        <dbReference type="PROSITE" id="PS50887"/>
    </source>
</evidence>
<dbReference type="InterPro" id="IPR050469">
    <property type="entry name" value="Diguanylate_Cyclase"/>
</dbReference>
<dbReference type="PATRIC" id="fig|1073383.3.peg.4078"/>
<evidence type="ECO:0000256" key="4">
    <source>
        <dbReference type="SAM" id="Phobius"/>
    </source>
</evidence>
<feature type="transmembrane region" description="Helical" evidence="4">
    <location>
        <begin position="93"/>
        <end position="114"/>
    </location>
</feature>
<dbReference type="CDD" id="cd01949">
    <property type="entry name" value="GGDEF"/>
    <property type="match status" value="1"/>
</dbReference>
<accession>K1II05</accession>
<dbReference type="Pfam" id="PF00990">
    <property type="entry name" value="GGDEF"/>
    <property type="match status" value="1"/>
</dbReference>
<dbReference type="EC" id="2.7.7.65" evidence="2"/>
<dbReference type="GO" id="GO:1902201">
    <property type="term" value="P:negative regulation of bacterial-type flagellum-dependent cell motility"/>
    <property type="evidence" value="ECO:0007669"/>
    <property type="project" value="TreeGrafter"/>
</dbReference>
<dbReference type="HOGENOM" id="CLU_000445_11_2_6"/>
<evidence type="ECO:0000313" key="7">
    <source>
        <dbReference type="Proteomes" id="UP000006087"/>
    </source>
</evidence>
<dbReference type="Proteomes" id="UP000006087">
    <property type="component" value="Unassembled WGS sequence"/>
</dbReference>
<dbReference type="SUPFAM" id="SSF55073">
    <property type="entry name" value="Nucleotide cyclase"/>
    <property type="match status" value="1"/>
</dbReference>
<dbReference type="EMBL" id="AGWU01000024">
    <property type="protein sequence ID" value="EKB17851.1"/>
    <property type="molecule type" value="Genomic_DNA"/>
</dbReference>
<dbReference type="Gene3D" id="3.30.70.270">
    <property type="match status" value="1"/>
</dbReference>
<comment type="caution">
    <text evidence="6">The sequence shown here is derived from an EMBL/GenBank/DDBJ whole genome shotgun (WGS) entry which is preliminary data.</text>
</comment>
<dbReference type="FunFam" id="3.30.70.270:FF:000001">
    <property type="entry name" value="Diguanylate cyclase domain protein"/>
    <property type="match status" value="1"/>
</dbReference>
<evidence type="ECO:0000256" key="3">
    <source>
        <dbReference type="ARBA" id="ARBA00034247"/>
    </source>
</evidence>
<reference evidence="6 7" key="1">
    <citation type="submission" date="2012-06" db="EMBL/GenBank/DDBJ databases">
        <title>The Genome Sequence of Aeromonas veronii AMC34.</title>
        <authorList>
            <consortium name="The Broad Institute Genome Sequencing Platform"/>
            <person name="Earl A."/>
            <person name="Ward D."/>
            <person name="Feldgarden M."/>
            <person name="Gevers D."/>
            <person name="Graf J."/>
            <person name="Tomasi A."/>
            <person name="Horneman A."/>
            <person name="Walker B."/>
            <person name="Young S.K."/>
            <person name="Zeng Q."/>
            <person name="Gargeya S."/>
            <person name="Fitzgerald M."/>
            <person name="Haas B."/>
            <person name="Abouelleil A."/>
            <person name="Alvarado L."/>
            <person name="Arachchi H.M."/>
            <person name="Berlin A.M."/>
            <person name="Chapman S.B."/>
            <person name="Goldberg J."/>
            <person name="Griggs A."/>
            <person name="Gujja S."/>
            <person name="Hansen M."/>
            <person name="Howarth C."/>
            <person name="Imamovic A."/>
            <person name="Larimer J."/>
            <person name="McCowan C."/>
            <person name="Montmayeur A."/>
            <person name="Murphy C."/>
            <person name="Neiman D."/>
            <person name="Pearson M."/>
            <person name="Priest M."/>
            <person name="Roberts A."/>
            <person name="Saif S."/>
            <person name="Shea T."/>
            <person name="Sisk P."/>
            <person name="Sykes S."/>
            <person name="Wortman J."/>
            <person name="Nusbaum C."/>
            <person name="Birren B."/>
        </authorList>
    </citation>
    <scope>NUCLEOTIDE SEQUENCE [LARGE SCALE GENOMIC DNA]</scope>
    <source>
        <strain evidence="6 7">AMC34</strain>
    </source>
</reference>
<dbReference type="InterPro" id="IPR043128">
    <property type="entry name" value="Rev_trsase/Diguanyl_cyclase"/>
</dbReference>
<feature type="transmembrane region" description="Helical" evidence="4">
    <location>
        <begin position="30"/>
        <end position="49"/>
    </location>
</feature>
<sequence>MLSEEQRRAPSTMSAHMDLARRQAISRGMVWFWLLNWLVVLFLAIRYQVYSQAGLASDGALPWRFQSELGFVMVVLLLLPVAALLCNHMQDRVWLWCALVVMLVWGGVWTLHIFTIGEVELRGGASYANGIMRLNLLAALIAFYPDRRVLYAYLSVPLLFGVARLWWLEVDFPQLYLLEVVCTIMALEVGRRMLHRWFELAVIREHDNLALLRRLDALAKQDPLTGLANRRHFSQELERCRAHSQSSGTPLALILIDVDYFKRFNDHYGHQAGDVCLREVAQLMMRVVRSEAELAARYGGEEFVLLLPDADSQGAAKVAQRLQDGLAEVQLEHLASDVADRVTISQGIAALGNGESGEQLLERADQALYRAKELGRNQFCVAE</sequence>
<feature type="transmembrane region" description="Helical" evidence="4">
    <location>
        <begin position="69"/>
        <end position="86"/>
    </location>
</feature>
<organism evidence="6 7">
    <name type="scientific">Aeromonas veronii AMC34</name>
    <dbReference type="NCBI Taxonomy" id="1073383"/>
    <lineage>
        <taxon>Bacteria</taxon>
        <taxon>Pseudomonadati</taxon>
        <taxon>Pseudomonadota</taxon>
        <taxon>Gammaproteobacteria</taxon>
        <taxon>Aeromonadales</taxon>
        <taxon>Aeromonadaceae</taxon>
        <taxon>Aeromonas</taxon>
    </lineage>
</organism>
<keyword evidence="4" id="KW-0472">Membrane</keyword>
<proteinExistence type="predicted"/>
<dbReference type="PANTHER" id="PTHR45138">
    <property type="entry name" value="REGULATORY COMPONENTS OF SENSORY TRANSDUCTION SYSTEM"/>
    <property type="match status" value="1"/>
</dbReference>
<feature type="transmembrane region" description="Helical" evidence="4">
    <location>
        <begin position="126"/>
        <end position="143"/>
    </location>
</feature>
<dbReference type="SMART" id="SM00267">
    <property type="entry name" value="GGDEF"/>
    <property type="match status" value="1"/>
</dbReference>
<evidence type="ECO:0000256" key="2">
    <source>
        <dbReference type="ARBA" id="ARBA00012528"/>
    </source>
</evidence>
<dbReference type="NCBIfam" id="TIGR00254">
    <property type="entry name" value="GGDEF"/>
    <property type="match status" value="1"/>
</dbReference>
<keyword evidence="4" id="KW-1133">Transmembrane helix</keyword>
<feature type="domain" description="GGDEF" evidence="5">
    <location>
        <begin position="249"/>
        <end position="383"/>
    </location>
</feature>
<dbReference type="GO" id="GO:0052621">
    <property type="term" value="F:diguanylate cyclase activity"/>
    <property type="evidence" value="ECO:0007669"/>
    <property type="project" value="UniProtKB-EC"/>
</dbReference>
<dbReference type="GO" id="GO:0043709">
    <property type="term" value="P:cell adhesion involved in single-species biofilm formation"/>
    <property type="evidence" value="ECO:0007669"/>
    <property type="project" value="TreeGrafter"/>
</dbReference>
<comment type="cofactor">
    <cofactor evidence="1">
        <name>Mg(2+)</name>
        <dbReference type="ChEBI" id="CHEBI:18420"/>
    </cofactor>
</comment>
<dbReference type="PROSITE" id="PS50887">
    <property type="entry name" value="GGDEF"/>
    <property type="match status" value="1"/>
</dbReference>
<dbReference type="Pfam" id="PF17178">
    <property type="entry name" value="MASE5"/>
    <property type="match status" value="1"/>
</dbReference>
<gene>
    <name evidence="6" type="ORF">HMPREF1168_04078</name>
</gene>
<keyword evidence="4" id="KW-0812">Transmembrane</keyword>
<evidence type="ECO:0000313" key="6">
    <source>
        <dbReference type="EMBL" id="EKB17851.1"/>
    </source>
</evidence>
<dbReference type="InterPro" id="IPR029787">
    <property type="entry name" value="Nucleotide_cyclase"/>
</dbReference>
<dbReference type="InterPro" id="IPR033444">
    <property type="entry name" value="MASE5"/>
</dbReference>
<dbReference type="AlphaFoldDB" id="K1II05"/>
<dbReference type="InterPro" id="IPR000160">
    <property type="entry name" value="GGDEF_dom"/>
</dbReference>
<protein>
    <recommendedName>
        <fullName evidence="2">diguanylate cyclase</fullName>
        <ecNumber evidence="2">2.7.7.65</ecNumber>
    </recommendedName>
</protein>
<comment type="catalytic activity">
    <reaction evidence="3">
        <text>2 GTP = 3',3'-c-di-GMP + 2 diphosphate</text>
        <dbReference type="Rhea" id="RHEA:24898"/>
        <dbReference type="ChEBI" id="CHEBI:33019"/>
        <dbReference type="ChEBI" id="CHEBI:37565"/>
        <dbReference type="ChEBI" id="CHEBI:58805"/>
        <dbReference type="EC" id="2.7.7.65"/>
    </reaction>
</comment>
<dbReference type="PANTHER" id="PTHR45138:SF9">
    <property type="entry name" value="DIGUANYLATE CYCLASE DGCM-RELATED"/>
    <property type="match status" value="1"/>
</dbReference>
<dbReference type="GO" id="GO:0005886">
    <property type="term" value="C:plasma membrane"/>
    <property type="evidence" value="ECO:0007669"/>
    <property type="project" value="TreeGrafter"/>
</dbReference>
<evidence type="ECO:0000256" key="1">
    <source>
        <dbReference type="ARBA" id="ARBA00001946"/>
    </source>
</evidence>